<dbReference type="PRINTS" id="PR00320">
    <property type="entry name" value="GPROTEINBRPT"/>
</dbReference>
<dbReference type="Pfam" id="PF00400">
    <property type="entry name" value="WD40"/>
    <property type="match status" value="12"/>
</dbReference>
<dbReference type="SMART" id="SM00220">
    <property type="entry name" value="S_TKc"/>
    <property type="match status" value="1"/>
</dbReference>
<feature type="repeat" description="WD" evidence="5">
    <location>
        <begin position="738"/>
        <end position="779"/>
    </location>
</feature>
<dbReference type="Proteomes" id="UP000427281">
    <property type="component" value="Chromosome"/>
</dbReference>
<dbReference type="SUPFAM" id="SSF56112">
    <property type="entry name" value="Protein kinase-like (PK-like)"/>
    <property type="match status" value="1"/>
</dbReference>
<evidence type="ECO:0000313" key="10">
    <source>
        <dbReference type="EMBL" id="QGQ22048.1"/>
    </source>
</evidence>
<evidence type="ECO:0000256" key="2">
    <source>
        <dbReference type="ARBA" id="ARBA00022737"/>
    </source>
</evidence>
<dbReference type="InterPro" id="IPR011047">
    <property type="entry name" value="Quinoprotein_ADH-like_sf"/>
</dbReference>
<reference evidence="10 11" key="1">
    <citation type="submission" date="2019-09" db="EMBL/GenBank/DDBJ databases">
        <title>Gimesia benthica sp. nov., a novel bacterium isolated from deep-sea water of the Northwest Indian Ocean.</title>
        <authorList>
            <person name="Dai X."/>
        </authorList>
    </citation>
    <scope>NUCLEOTIDE SEQUENCE [LARGE SCALE GENOMIC DNA]</scope>
    <source>
        <strain evidence="10 11">E7</strain>
    </source>
</reference>
<dbReference type="InterPro" id="IPR036322">
    <property type="entry name" value="WD40_repeat_dom_sf"/>
</dbReference>
<dbReference type="PANTHER" id="PTHR19848:SF8">
    <property type="entry name" value="F-BOX AND WD REPEAT DOMAIN CONTAINING 7"/>
    <property type="match status" value="1"/>
</dbReference>
<feature type="domain" description="Protein kinase" evidence="9">
    <location>
        <begin position="111"/>
        <end position="371"/>
    </location>
</feature>
<accession>A0A6I6A7T1</accession>
<dbReference type="PANTHER" id="PTHR19848">
    <property type="entry name" value="WD40 REPEAT PROTEIN"/>
    <property type="match status" value="1"/>
</dbReference>
<dbReference type="InterPro" id="IPR015943">
    <property type="entry name" value="WD40/YVTN_repeat-like_dom_sf"/>
</dbReference>
<dbReference type="PROSITE" id="PS50294">
    <property type="entry name" value="WD_REPEATS_REGION"/>
    <property type="match status" value="8"/>
</dbReference>
<organism evidence="10 11">
    <name type="scientific">Gimesia benthica</name>
    <dbReference type="NCBI Taxonomy" id="2608982"/>
    <lineage>
        <taxon>Bacteria</taxon>
        <taxon>Pseudomonadati</taxon>
        <taxon>Planctomycetota</taxon>
        <taxon>Planctomycetia</taxon>
        <taxon>Planctomycetales</taxon>
        <taxon>Planctomycetaceae</taxon>
        <taxon>Gimesia</taxon>
    </lineage>
</organism>
<feature type="repeat" description="WD" evidence="5">
    <location>
        <begin position="654"/>
        <end position="684"/>
    </location>
</feature>
<dbReference type="PROSITE" id="PS00107">
    <property type="entry name" value="PROTEIN_KINASE_ATP"/>
    <property type="match status" value="1"/>
</dbReference>
<dbReference type="SUPFAM" id="SSF48452">
    <property type="entry name" value="TPR-like"/>
    <property type="match status" value="1"/>
</dbReference>
<evidence type="ECO:0000313" key="11">
    <source>
        <dbReference type="Proteomes" id="UP000427281"/>
    </source>
</evidence>
<dbReference type="SUPFAM" id="SSF50998">
    <property type="entry name" value="Quinoprotein alcohol dehydrogenase-like"/>
    <property type="match status" value="1"/>
</dbReference>
<dbReference type="Gene3D" id="2.130.10.10">
    <property type="entry name" value="YVTN repeat-like/Quinoprotein amine dehydrogenase"/>
    <property type="match status" value="5"/>
</dbReference>
<keyword evidence="1 5" id="KW-0853">WD repeat</keyword>
<dbReference type="PROSITE" id="PS00678">
    <property type="entry name" value="WD_REPEATS_1"/>
    <property type="match status" value="4"/>
</dbReference>
<dbReference type="InterPro" id="IPR011009">
    <property type="entry name" value="Kinase-like_dom_sf"/>
</dbReference>
<dbReference type="InterPro" id="IPR008271">
    <property type="entry name" value="Ser/Thr_kinase_AS"/>
</dbReference>
<dbReference type="Pfam" id="PF00069">
    <property type="entry name" value="Pkinase"/>
    <property type="match status" value="1"/>
</dbReference>
<sequence length="1731" mass="192707">MVFLPHVIVTSLSPLFSPVDQMQNSEPEEDENQSNLRSFLEETIQGINEAELNTRIDFLNPEQLEGPEVSLRPSNEKPQESSVDASSIGQRQIQSKDPDHPVPERNQQIDYRVLELLGEGGMGQVHLAEQVALGRNVAVKQIRSSQSSDLVQREFLKEASVTGKLEHPNIVPIYEVGQTHQGNLFYSMKNIQGSSWSTVIDECSLLENLEILLNVSDAVAFAHSQGVIHRDLKPDNIMIGGFGEVLVLDWGLAVILDQSTSVSTSVSGTPAYMPPEMVNTPEQVSRMSDVYLLGAILYRILAGHPPHGGASAQKCLLAASRNEILPCSRERLAQLDTSGELLEIALRAMKARPDERFQSVKDFQESLRQFLQHRDSLELMSRADLALKAAHETGDYSQFSRALFGYEEAVKLWDENLESQNRIEQARIEWAHCAESQGDYDLCLSLLDEGESNQREFKDQVLKAKVERESRQARLQRFKVLSLAASLIVAVLASGAAIWIKSERDKAVAAEKMETQERLRADKAAQLAKQEALRADQEAKAAKQSAREARQNQLVAERNAYGADMLQIQAAWEQANLPRVNELLERYQSRDDLKGFEWNYFKRLTEASLETIKIPRMISQAVSFSPDGRLIAVGYGDGRAVFYDPATTKVVSELKSHTGDVTSVCFSSDGKYYASSGEDGRAVIHAWPSKAVLHELQAHQGSVLRIRFSPDSTQLASAGEDKLIKLWDVTQGSEIKVLKGHTAEVADVDFSPDGTQLISGGYESAVRLWDLEGGKQVRSLNGFLGPVNAVAFHPQGKYVAAGGRDNRVLVWDPISGKKRSPSFQTVTEVYCVEFSPDGKFIAYSGIDDRVYVADFETGEIQNDLRGHVYGILRLSFSPDGRRLASASPDRLLKIWDLQASPERLSLAGHKGMIRSLKVSPDGSRVATGGNDGVILIRDADSGQILEILKAHEHAVLSLDIQNGGYLVSGGYDKTVRIWNSQSGKLIHTLTGHQESVTGVSLTADGKHVLSTDMGGDVRLWDLESGTQLRSYDIDPEYGSQLVVVPERNQFITCHKKAILRLRDLQTGELIRELDGKNRADPKSLSISEDGTLLAAGMGSTVKVWNLENGERLHSLEGHNLFIYSLTFNSDASRLASSSLDGTIKIWNLKTGQETLAFPFPTSYAGIDFHPDGQRIYASGEGGELLIWDARLWTESLRNELQARYLLNALRKECLSLEDLQSAIAADKTVSNQARQQAQQWAKLFWQGHLYDLVLNPEVIIASGNFEKMLQLADLSRKSGSQTAQEFFDLALLYSACLTPCPADRRDVVRRKAIECFVAGCDRASFEEIQQVLSNSGYSPLRYERAVLHARQLAMLRLWNENPNDLKRIRNLALCHFDSGILFLRQGKIEKAIENFLEAQKLHRQCVAVASQEFSSYDGVKVSSDRLGQSYLEAGLPDEAVRAFAEAIQACDQMLEREMQQDYARASREILIRLKTKAEQNRLAIGDWKDVLLKAEKTPLLLYYRAVNLALRGNYDDAMQAAEKLSTLNPQSTSNSFNAACAYARCAELLQSSTGEKGKSTVSVKAEQCIQLAIECLQNSRFAQKIELRNDPDLQVLHRRDEFQKLIGLQTSVDTVADRTVWKTSQAWIDNPDYVNHSNFEKQPDGTWQETGIDFNGNKFTSQFTLHETTPLYLELNKEGTSIRVRLWPDKAFWGAISAETDRVSNWGFLQEGSWARGEPSINSGSEAADGQ</sequence>
<keyword evidence="10" id="KW-0418">Kinase</keyword>
<keyword evidence="4 6" id="KW-0067">ATP-binding</keyword>
<protein>
    <submittedName>
        <fullName evidence="10">Protein kinase</fullName>
    </submittedName>
</protein>
<keyword evidence="11" id="KW-1185">Reference proteome</keyword>
<evidence type="ECO:0000259" key="9">
    <source>
        <dbReference type="PROSITE" id="PS50011"/>
    </source>
</evidence>
<dbReference type="PROSITE" id="PS50082">
    <property type="entry name" value="WD_REPEATS_2"/>
    <property type="match status" value="9"/>
</dbReference>
<feature type="compositionally biased region" description="Polar residues" evidence="8">
    <location>
        <begin position="80"/>
        <end position="93"/>
    </location>
</feature>
<dbReference type="InterPro" id="IPR001680">
    <property type="entry name" value="WD40_rpt"/>
</dbReference>
<dbReference type="InterPro" id="IPR000719">
    <property type="entry name" value="Prot_kinase_dom"/>
</dbReference>
<feature type="repeat" description="WD" evidence="5">
    <location>
        <begin position="989"/>
        <end position="1030"/>
    </location>
</feature>
<evidence type="ECO:0000256" key="1">
    <source>
        <dbReference type="ARBA" id="ARBA00022574"/>
    </source>
</evidence>
<dbReference type="InterPro" id="IPR019775">
    <property type="entry name" value="WD40_repeat_CS"/>
</dbReference>
<keyword evidence="2" id="KW-0677">Repeat</keyword>
<evidence type="ECO:0000256" key="7">
    <source>
        <dbReference type="SAM" id="Coils"/>
    </source>
</evidence>
<dbReference type="GO" id="GO:0004672">
    <property type="term" value="F:protein kinase activity"/>
    <property type="evidence" value="ECO:0007669"/>
    <property type="project" value="InterPro"/>
</dbReference>
<dbReference type="PROSITE" id="PS00108">
    <property type="entry name" value="PROTEIN_KINASE_ST"/>
    <property type="match status" value="1"/>
</dbReference>
<evidence type="ECO:0000256" key="8">
    <source>
        <dbReference type="SAM" id="MobiDB-lite"/>
    </source>
</evidence>
<dbReference type="CDD" id="cd00200">
    <property type="entry name" value="WD40"/>
    <property type="match status" value="2"/>
</dbReference>
<name>A0A6I6A7T1_9PLAN</name>
<dbReference type="SMART" id="SM00028">
    <property type="entry name" value="TPR"/>
    <property type="match status" value="4"/>
</dbReference>
<feature type="region of interest" description="Disordered" evidence="8">
    <location>
        <begin position="66"/>
        <end position="105"/>
    </location>
</feature>
<dbReference type="InterPro" id="IPR011990">
    <property type="entry name" value="TPR-like_helical_dom_sf"/>
</dbReference>
<feature type="repeat" description="WD" evidence="5">
    <location>
        <begin position="696"/>
        <end position="737"/>
    </location>
</feature>
<keyword evidence="10" id="KW-0808">Transferase</keyword>
<dbReference type="InterPro" id="IPR019734">
    <property type="entry name" value="TPR_rpt"/>
</dbReference>
<evidence type="ECO:0000256" key="5">
    <source>
        <dbReference type="PROSITE-ProRule" id="PRU00221"/>
    </source>
</evidence>
<feature type="repeat" description="WD" evidence="5">
    <location>
        <begin position="864"/>
        <end position="905"/>
    </location>
</feature>
<dbReference type="InterPro" id="IPR017441">
    <property type="entry name" value="Protein_kinase_ATP_BS"/>
</dbReference>
<feature type="repeat" description="WD" evidence="5">
    <location>
        <begin position="780"/>
        <end position="812"/>
    </location>
</feature>
<feature type="coiled-coil region" evidence="7">
    <location>
        <begin position="525"/>
        <end position="552"/>
    </location>
</feature>
<dbReference type="Gene3D" id="1.25.40.10">
    <property type="entry name" value="Tetratricopeptide repeat domain"/>
    <property type="match status" value="2"/>
</dbReference>
<keyword evidence="3 6" id="KW-0547">Nucleotide-binding</keyword>
<dbReference type="InterPro" id="IPR020472">
    <property type="entry name" value="WD40_PAC1"/>
</dbReference>
<evidence type="ECO:0000256" key="6">
    <source>
        <dbReference type="PROSITE-ProRule" id="PRU10141"/>
    </source>
</evidence>
<evidence type="ECO:0000256" key="4">
    <source>
        <dbReference type="ARBA" id="ARBA00022840"/>
    </source>
</evidence>
<dbReference type="SMART" id="SM00320">
    <property type="entry name" value="WD40"/>
    <property type="match status" value="14"/>
</dbReference>
<dbReference type="PROSITE" id="PS50011">
    <property type="entry name" value="PROTEIN_KINASE_DOM"/>
    <property type="match status" value="1"/>
</dbReference>
<feature type="compositionally biased region" description="Basic and acidic residues" evidence="8">
    <location>
        <begin position="94"/>
        <end position="103"/>
    </location>
</feature>
<feature type="repeat" description="WD" evidence="5">
    <location>
        <begin position="906"/>
        <end position="947"/>
    </location>
</feature>
<dbReference type="SUPFAM" id="SSF50978">
    <property type="entry name" value="WD40 repeat-like"/>
    <property type="match status" value="1"/>
</dbReference>
<dbReference type="KEGG" id="gim:F1728_04780"/>
<feature type="repeat" description="WD" evidence="5">
    <location>
        <begin position="948"/>
        <end position="988"/>
    </location>
</feature>
<dbReference type="EMBL" id="CP043930">
    <property type="protein sequence ID" value="QGQ22048.1"/>
    <property type="molecule type" value="Genomic_DNA"/>
</dbReference>
<keyword evidence="7" id="KW-0175">Coiled coil</keyword>
<evidence type="ECO:0000256" key="3">
    <source>
        <dbReference type="ARBA" id="ARBA00022741"/>
    </source>
</evidence>
<dbReference type="GO" id="GO:0005524">
    <property type="term" value="F:ATP binding"/>
    <property type="evidence" value="ECO:0007669"/>
    <property type="project" value="UniProtKB-UniRule"/>
</dbReference>
<dbReference type="CDD" id="cd14014">
    <property type="entry name" value="STKc_PknB_like"/>
    <property type="match status" value="1"/>
</dbReference>
<feature type="binding site" evidence="6">
    <location>
        <position position="140"/>
    </location>
    <ligand>
        <name>ATP</name>
        <dbReference type="ChEBI" id="CHEBI:30616"/>
    </ligand>
</feature>
<proteinExistence type="predicted"/>
<gene>
    <name evidence="10" type="ORF">F1728_04780</name>
</gene>
<dbReference type="Gene3D" id="3.30.200.20">
    <property type="entry name" value="Phosphorylase Kinase, domain 1"/>
    <property type="match status" value="1"/>
</dbReference>
<dbReference type="Gene3D" id="1.10.510.10">
    <property type="entry name" value="Transferase(Phosphotransferase) domain 1"/>
    <property type="match status" value="1"/>
</dbReference>
<feature type="repeat" description="WD" evidence="5">
    <location>
        <begin position="1115"/>
        <end position="1156"/>
    </location>
</feature>